<evidence type="ECO:0000256" key="4">
    <source>
        <dbReference type="ARBA" id="ARBA00022692"/>
    </source>
</evidence>
<dbReference type="PANTHER" id="PTHR35093:SF8">
    <property type="entry name" value="OUTER MEMBRANE PROTEIN NMB0088-RELATED"/>
    <property type="match status" value="1"/>
</dbReference>
<keyword evidence="4" id="KW-0812">Transmembrane</keyword>
<dbReference type="OrthoDB" id="9922at2"/>
<dbReference type="Proteomes" id="UP000248168">
    <property type="component" value="Unassembled WGS sequence"/>
</dbReference>
<dbReference type="FunCoup" id="A0A330LC71">
    <property type="interactions" value="45"/>
</dbReference>
<comment type="similarity">
    <text evidence="2">Belongs to the OmpP1/FadL family.</text>
</comment>
<dbReference type="Pfam" id="PF03349">
    <property type="entry name" value="Toluene_X"/>
    <property type="match status" value="1"/>
</dbReference>
<evidence type="ECO:0000256" key="5">
    <source>
        <dbReference type="ARBA" id="ARBA00022729"/>
    </source>
</evidence>
<evidence type="ECO:0000256" key="3">
    <source>
        <dbReference type="ARBA" id="ARBA00022452"/>
    </source>
</evidence>
<keyword evidence="6" id="KW-0472">Membrane</keyword>
<dbReference type="PANTHER" id="PTHR35093">
    <property type="entry name" value="OUTER MEMBRANE PROTEIN NMB0088-RELATED"/>
    <property type="match status" value="1"/>
</dbReference>
<keyword evidence="7" id="KW-0998">Cell outer membrane</keyword>
<evidence type="ECO:0000313" key="8">
    <source>
        <dbReference type="EMBL" id="SPP66549.1"/>
    </source>
</evidence>
<organism evidence="8 9">
    <name type="scientific">Nitrospira lenta</name>
    <dbReference type="NCBI Taxonomy" id="1436998"/>
    <lineage>
        <taxon>Bacteria</taxon>
        <taxon>Pseudomonadati</taxon>
        <taxon>Nitrospirota</taxon>
        <taxon>Nitrospiria</taxon>
        <taxon>Nitrospirales</taxon>
        <taxon>Nitrospiraceae</taxon>
        <taxon>Nitrospira</taxon>
    </lineage>
</organism>
<evidence type="ECO:0000256" key="6">
    <source>
        <dbReference type="ARBA" id="ARBA00023136"/>
    </source>
</evidence>
<proteinExistence type="inferred from homology"/>
<dbReference type="InParanoid" id="A0A330LC71"/>
<keyword evidence="3" id="KW-1134">Transmembrane beta strand</keyword>
<name>A0A330LC71_9BACT</name>
<dbReference type="SUPFAM" id="SSF56935">
    <property type="entry name" value="Porins"/>
    <property type="match status" value="1"/>
</dbReference>
<dbReference type="Gene3D" id="2.40.160.60">
    <property type="entry name" value="Outer membrane protein transport protein (OMPP1/FadL/TodX)"/>
    <property type="match status" value="1"/>
</dbReference>
<dbReference type="EMBL" id="OUNR01000020">
    <property type="protein sequence ID" value="SPP66549.1"/>
    <property type="molecule type" value="Genomic_DNA"/>
</dbReference>
<keyword evidence="9" id="KW-1185">Reference proteome</keyword>
<evidence type="ECO:0000313" key="9">
    <source>
        <dbReference type="Proteomes" id="UP000248168"/>
    </source>
</evidence>
<evidence type="ECO:0000256" key="7">
    <source>
        <dbReference type="ARBA" id="ARBA00023237"/>
    </source>
</evidence>
<keyword evidence="5" id="KW-0732">Signal</keyword>
<protein>
    <submittedName>
        <fullName evidence="8">Putative long-chain fatty acid outer membrane transporter</fullName>
    </submittedName>
</protein>
<comment type="subcellular location">
    <subcellularLocation>
        <location evidence="1">Cell outer membrane</location>
        <topology evidence="1">Multi-pass membrane protein</topology>
    </subcellularLocation>
</comment>
<evidence type="ECO:0000256" key="1">
    <source>
        <dbReference type="ARBA" id="ARBA00004571"/>
    </source>
</evidence>
<sequence length="401" mass="42663">MTQLPGVQILAGGMLTGGTTSFTSTSGANATGNRDGSLAWPPPAHLFITANLGGFGAEWLNRVTVGIGLTSPFGSVSRYADNGPQQFKAVFSALPLIDIKPTIAYQVTPDLSLGLGADIYTFSDMLGEGHFEKQFISTGAVAPSVLGTAGQKTELYGKGTAVGYNVSLLYTALRNGDGKPIANIGVVYRNQVALPLNGGILANGVKTSDASTTFVLPQVITGAIAIWPTRTAEREWKLELDVDYVGWKSVRNLDIALANGSIIPQPQNWRSTYTVMIGTEYRWLKMESLPEWELALRAGYMNSPSQIPDLTFDPAIPSADVHIPSVGFGLVCKEGGTIFGVRCGDFGFGPIKPKAVAFDLSYQASLYEQRTVSCGCALATAVNGLYRTTYHSGGISLRVNF</sequence>
<reference evidence="9" key="1">
    <citation type="submission" date="2018-04" db="EMBL/GenBank/DDBJ databases">
        <authorList>
            <person name="Lucker S."/>
            <person name="Sakoula D."/>
        </authorList>
    </citation>
    <scope>NUCLEOTIDE SEQUENCE [LARGE SCALE GENOMIC DNA]</scope>
</reference>
<dbReference type="GO" id="GO:0015483">
    <property type="term" value="F:long-chain fatty acid transporting porin activity"/>
    <property type="evidence" value="ECO:0007669"/>
    <property type="project" value="TreeGrafter"/>
</dbReference>
<dbReference type="GO" id="GO:0009279">
    <property type="term" value="C:cell outer membrane"/>
    <property type="evidence" value="ECO:0007669"/>
    <property type="project" value="UniProtKB-SubCell"/>
</dbReference>
<gene>
    <name evidence="8" type="ORF">NITLEN_70139</name>
</gene>
<dbReference type="InterPro" id="IPR005017">
    <property type="entry name" value="OMPP1/FadL/TodX"/>
</dbReference>
<dbReference type="AlphaFoldDB" id="A0A330LC71"/>
<accession>A0A330LC71</accession>
<evidence type="ECO:0000256" key="2">
    <source>
        <dbReference type="ARBA" id="ARBA00008163"/>
    </source>
</evidence>